<sequence>MNKQINVQTVLDTVREAGDLFLKEYKQNSIPNSREQFFKQLEAIDERCMAVLKAGLTPEFPDIPWNTIDEFDNNGQKHPLPLSEYWLCDAMDGAIQYLQHIPGWTINLVLIRNGELHFSVIYDPLSNEMFWAQQGAGAFMNGKPIQPSAKTDPGMMLAVFEYGHQKPVVPGFNEKHGTVVTALLNKFGVVRNYGPHGLQLAYVGAGRIDVFHQLGLDTFNWLAGILIASEAGVDILNADGDSWTWGDESLAVSVPGIAGKFNNKTGS</sequence>
<dbReference type="GO" id="GO:0046872">
    <property type="term" value="F:metal ion binding"/>
    <property type="evidence" value="ECO:0007669"/>
    <property type="project" value="UniProtKB-KW"/>
</dbReference>
<dbReference type="Pfam" id="PF00459">
    <property type="entry name" value="Inositol_P"/>
    <property type="match status" value="1"/>
</dbReference>
<gene>
    <name evidence="2" type="ORF">LY11_01007</name>
</gene>
<protein>
    <submittedName>
        <fullName evidence="2">Myo-inositol-1(Or 4)-monophosphatase</fullName>
    </submittedName>
</protein>
<comment type="caution">
    <text evidence="2">The sequence shown here is derived from an EMBL/GenBank/DDBJ whole genome shotgun (WGS) entry which is preliminary data.</text>
</comment>
<dbReference type="Gene3D" id="3.40.190.80">
    <property type="match status" value="1"/>
</dbReference>
<dbReference type="CDD" id="cd01637">
    <property type="entry name" value="IMPase_like"/>
    <property type="match status" value="1"/>
</dbReference>
<dbReference type="GO" id="GO:0007165">
    <property type="term" value="P:signal transduction"/>
    <property type="evidence" value="ECO:0007669"/>
    <property type="project" value="TreeGrafter"/>
</dbReference>
<dbReference type="GO" id="GO:0008934">
    <property type="term" value="F:inositol monophosphate 1-phosphatase activity"/>
    <property type="evidence" value="ECO:0007669"/>
    <property type="project" value="TreeGrafter"/>
</dbReference>
<feature type="binding site" evidence="1">
    <location>
        <position position="89"/>
    </location>
    <ligand>
        <name>Mg(2+)</name>
        <dbReference type="ChEBI" id="CHEBI:18420"/>
        <label>1</label>
        <note>catalytic</note>
    </ligand>
</feature>
<dbReference type="AlphaFoldDB" id="A0A327T292"/>
<keyword evidence="1" id="KW-0460">Magnesium</keyword>
<evidence type="ECO:0000313" key="2">
    <source>
        <dbReference type="EMBL" id="RAJ35760.1"/>
    </source>
</evidence>
<comment type="cofactor">
    <cofactor evidence="1">
        <name>Mg(2+)</name>
        <dbReference type="ChEBI" id="CHEBI:18420"/>
    </cofactor>
</comment>
<reference evidence="2 3" key="1">
    <citation type="submission" date="2018-06" db="EMBL/GenBank/DDBJ databases">
        <title>Genomic Encyclopedia of Archaeal and Bacterial Type Strains, Phase II (KMG-II): from individual species to whole genera.</title>
        <authorList>
            <person name="Goeker M."/>
        </authorList>
    </citation>
    <scope>NUCLEOTIDE SEQUENCE [LARGE SCALE GENOMIC DNA]</scope>
    <source>
        <strain evidence="2 3">DSM 14825</strain>
    </source>
</reference>
<evidence type="ECO:0000256" key="1">
    <source>
        <dbReference type="PIRSR" id="PIRSR600760-2"/>
    </source>
</evidence>
<dbReference type="EMBL" id="QLLR01000002">
    <property type="protein sequence ID" value="RAJ35760.1"/>
    <property type="molecule type" value="Genomic_DNA"/>
</dbReference>
<dbReference type="Proteomes" id="UP000249754">
    <property type="component" value="Unassembled WGS sequence"/>
</dbReference>
<dbReference type="OrthoDB" id="9772456at2"/>
<organism evidence="2 3">
    <name type="scientific">Pedobacter cryoconitis</name>
    <dbReference type="NCBI Taxonomy" id="188932"/>
    <lineage>
        <taxon>Bacteria</taxon>
        <taxon>Pseudomonadati</taxon>
        <taxon>Bacteroidota</taxon>
        <taxon>Sphingobacteriia</taxon>
        <taxon>Sphingobacteriales</taxon>
        <taxon>Sphingobacteriaceae</taxon>
        <taxon>Pedobacter</taxon>
    </lineage>
</organism>
<evidence type="ECO:0000313" key="3">
    <source>
        <dbReference type="Proteomes" id="UP000249754"/>
    </source>
</evidence>
<dbReference type="PANTHER" id="PTHR20854:SF4">
    <property type="entry name" value="INOSITOL-1-MONOPHOSPHATASE-RELATED"/>
    <property type="match status" value="1"/>
</dbReference>
<dbReference type="PANTHER" id="PTHR20854">
    <property type="entry name" value="INOSITOL MONOPHOSPHATASE"/>
    <property type="match status" value="1"/>
</dbReference>
<dbReference type="InterPro" id="IPR000760">
    <property type="entry name" value="Inositol_monophosphatase-like"/>
</dbReference>
<keyword evidence="1" id="KW-0479">Metal-binding</keyword>
<dbReference type="Gene3D" id="3.30.540.10">
    <property type="entry name" value="Fructose-1,6-Bisphosphatase, subunit A, domain 1"/>
    <property type="match status" value="1"/>
</dbReference>
<accession>A0A327T292</accession>
<name>A0A327T292_9SPHI</name>
<dbReference type="PRINTS" id="PR00377">
    <property type="entry name" value="IMPHPHTASES"/>
</dbReference>
<dbReference type="RefSeq" id="WP_111632595.1">
    <property type="nucleotide sequence ID" value="NZ_QLLR01000002.1"/>
</dbReference>
<dbReference type="GO" id="GO:0006020">
    <property type="term" value="P:inositol metabolic process"/>
    <property type="evidence" value="ECO:0007669"/>
    <property type="project" value="TreeGrafter"/>
</dbReference>
<dbReference type="SUPFAM" id="SSF56655">
    <property type="entry name" value="Carbohydrate phosphatase"/>
    <property type="match status" value="1"/>
</dbReference>
<proteinExistence type="predicted"/>
<feature type="binding site" evidence="1">
    <location>
        <position position="92"/>
    </location>
    <ligand>
        <name>Mg(2+)</name>
        <dbReference type="ChEBI" id="CHEBI:18420"/>
        <label>1</label>
        <note>catalytic</note>
    </ligand>
</feature>